<protein>
    <submittedName>
        <fullName evidence="1">Uncharacterized protein</fullName>
    </submittedName>
</protein>
<accession>A0A7W5C5E9</accession>
<reference evidence="1 2" key="1">
    <citation type="submission" date="2020-08" db="EMBL/GenBank/DDBJ databases">
        <title>Genomic Encyclopedia of Type Strains, Phase III (KMG-III): the genomes of soil and plant-associated and newly described type strains.</title>
        <authorList>
            <person name="Whitman W."/>
        </authorList>
    </citation>
    <scope>NUCLEOTIDE SEQUENCE [LARGE SCALE GENOMIC DNA]</scope>
    <source>
        <strain evidence="1 2">CECT 8234</strain>
    </source>
</reference>
<evidence type="ECO:0000313" key="1">
    <source>
        <dbReference type="EMBL" id="MBB3151125.1"/>
    </source>
</evidence>
<comment type="caution">
    <text evidence="1">The sequence shown here is derived from an EMBL/GenBank/DDBJ whole genome shotgun (WGS) entry which is preliminary data.</text>
</comment>
<proteinExistence type="predicted"/>
<dbReference type="Proteomes" id="UP000518605">
    <property type="component" value="Unassembled WGS sequence"/>
</dbReference>
<evidence type="ECO:0000313" key="2">
    <source>
        <dbReference type="Proteomes" id="UP000518605"/>
    </source>
</evidence>
<name>A0A7W5C5E9_9BACL</name>
<keyword evidence="2" id="KW-1185">Reference proteome</keyword>
<dbReference type="AlphaFoldDB" id="A0A7W5C5E9"/>
<organism evidence="1 2">
    <name type="scientific">Paenibacillus endophyticus</name>
    <dbReference type="NCBI Taxonomy" id="1294268"/>
    <lineage>
        <taxon>Bacteria</taxon>
        <taxon>Bacillati</taxon>
        <taxon>Bacillota</taxon>
        <taxon>Bacilli</taxon>
        <taxon>Bacillales</taxon>
        <taxon>Paenibacillaceae</taxon>
        <taxon>Paenibacillus</taxon>
    </lineage>
</organism>
<dbReference type="RefSeq" id="WP_183559826.1">
    <property type="nucleotide sequence ID" value="NZ_CBCSLB010000036.1"/>
</dbReference>
<dbReference type="EMBL" id="JACHXW010000003">
    <property type="protein sequence ID" value="MBB3151125.1"/>
    <property type="molecule type" value="Genomic_DNA"/>
</dbReference>
<gene>
    <name evidence="1" type="ORF">FHS16_001168</name>
</gene>
<sequence length="101" mass="12056">MEHTLVDFEQMKQWCMEHKHRYVLAQTHDGWCADGFLEHMDDEVLCIAVPCGSNEWDNRAFLPYPPLGYPIYPYPYYPRRRFIRQIFPLGALLGLSLLPYY</sequence>